<dbReference type="InterPro" id="IPR003594">
    <property type="entry name" value="HATPase_dom"/>
</dbReference>
<dbReference type="InterPro" id="IPR036097">
    <property type="entry name" value="HisK_dim/P_sf"/>
</dbReference>
<dbReference type="PROSITE" id="PS50109">
    <property type="entry name" value="HIS_KIN"/>
    <property type="match status" value="1"/>
</dbReference>
<sequence>MRKLHSNSTELALLILLVALVPLLLTFFMGNNIFRASIEDKNRLDLAALANSTRDQIEEIVNGRIRDANTLARLPHWQQLLSADDFSDLSEGALNTFLVSYLLEKGYDDLMLTDAEGIIRFSIRNPELTGYSIHEHEKLGREISESIDAANTLLQTEISNFSWFPPAQASVAFITSPVFIEGLIAGNVVLKVPGSLLEGILANLSFLGDTGEILMIASQGGELLFTQSARFSPELRAGDPDHQQLTDAALRALSGNQGGGILQDALGNPVKAEWRYIPAMNWALLIKIDRKEIYRPVQAFFRAFVLILGLALLLGVVLAWAAHHLVTRPLELLTAEVKLPEDEPLPAGLQIRGRHEVRELSEAFNSLLGKLNAHQKNLELKIEERTVKLKDALHAAEAASIAKGSFLANMSHEIRTPLNGVIGFTELLLNTELDDVQLQYAENANVSGKALLGVINDILDFSKIEAGGLELELVEAEMAEIVEQAVDVVKYQAGIKKLELLLFMPPDLPAVAVVDPVRLKQILLNLLNNAVKFTEKGEVEMRVSFTRKTETRGCYTFEVRDTGIGISESQQAQLFKPFSQADSSTTRRYGGTGLGLAISGLLAKKMGASIAVNSKPGEGSVFAFTIETDIVDAPLLPKAGTVNPGKILIVDDNDANRLILEHNFSYWHFDFRSCASGAEALEALKEETFGLLILDYHMPETDGLDTLQRIRKELNVSPDQLPVLMLHSAVDTPDLRAQFRKLGVAVSLTKPVKATELWYYIRKISRGIPDYPQDKEVQQNARNSNSHTLNKDKESAEAEGAALKSQSSSAPCTILIAEDIQLNMVLIKTVLKKILPDVRLLQAADGEAAVALWEAHRPDLILMDVQMPRLDGTAATEKIRALERMSGVPHAKRVPVVALTAGALKEEREKALQSGMNDFLTKPLNSGRLSEVLEQLLPVG</sequence>
<dbReference type="InterPro" id="IPR001789">
    <property type="entry name" value="Sig_transdc_resp-reg_receiver"/>
</dbReference>
<comment type="subunit">
    <text evidence="10">At low DSF concentrations, interacts with RpfF.</text>
</comment>
<dbReference type="RefSeq" id="WP_164682407.1">
    <property type="nucleotide sequence ID" value="NZ_CP027806.1"/>
</dbReference>
<evidence type="ECO:0000313" key="18">
    <source>
        <dbReference type="EMBL" id="AXI99373.1"/>
    </source>
</evidence>
<feature type="domain" description="HAMP" evidence="17">
    <location>
        <begin position="324"/>
        <end position="376"/>
    </location>
</feature>
<dbReference type="PRINTS" id="PR00344">
    <property type="entry name" value="BCTRLSENSOR"/>
</dbReference>
<evidence type="ECO:0000256" key="12">
    <source>
        <dbReference type="PROSITE-ProRule" id="PRU00169"/>
    </source>
</evidence>
<reference evidence="18 19" key="1">
    <citation type="submission" date="2018-03" db="EMBL/GenBank/DDBJ databases">
        <title>Phenotypic and genomic properties of Cyclonatronum proteinivorum gen. nov., sp. nov., a haloalkaliphilic bacteroidete from soda lakes possessing Na+-translocating rhodopsin.</title>
        <authorList>
            <person name="Toshchakov S.V."/>
            <person name="Korzhenkov A."/>
            <person name="Samarov N.I."/>
            <person name="Kublanov I.V."/>
            <person name="Muntyan M.S."/>
            <person name="Sorokin D.Y."/>
        </authorList>
    </citation>
    <scope>NUCLEOTIDE SEQUENCE [LARGE SCALE GENOMIC DNA]</scope>
    <source>
        <strain evidence="18 19">Omega</strain>
    </source>
</reference>
<dbReference type="InterPro" id="IPR003661">
    <property type="entry name" value="HisK_dim/P_dom"/>
</dbReference>
<evidence type="ECO:0000259" key="16">
    <source>
        <dbReference type="PROSITE" id="PS50110"/>
    </source>
</evidence>
<dbReference type="Gene3D" id="3.30.565.10">
    <property type="entry name" value="Histidine kinase-like ATPase, C-terminal domain"/>
    <property type="match status" value="1"/>
</dbReference>
<dbReference type="Gene3D" id="1.10.287.130">
    <property type="match status" value="1"/>
</dbReference>
<keyword evidence="6" id="KW-0547">Nucleotide-binding</keyword>
<evidence type="ECO:0000256" key="9">
    <source>
        <dbReference type="ARBA" id="ARBA00023012"/>
    </source>
</evidence>
<dbReference type="Pfam" id="PF02518">
    <property type="entry name" value="HATPase_c"/>
    <property type="match status" value="1"/>
</dbReference>
<evidence type="ECO:0000313" key="19">
    <source>
        <dbReference type="Proteomes" id="UP000254808"/>
    </source>
</evidence>
<evidence type="ECO:0000256" key="5">
    <source>
        <dbReference type="ARBA" id="ARBA00022679"/>
    </source>
</evidence>
<feature type="region of interest" description="Disordered" evidence="13">
    <location>
        <begin position="775"/>
        <end position="804"/>
    </location>
</feature>
<dbReference type="SUPFAM" id="SSF52172">
    <property type="entry name" value="CheY-like"/>
    <property type="match status" value="2"/>
</dbReference>
<name>A0A345UFX2_9BACT</name>
<dbReference type="Gene3D" id="6.10.340.10">
    <property type="match status" value="1"/>
</dbReference>
<dbReference type="CDD" id="cd16922">
    <property type="entry name" value="HATPase_EvgS-ArcB-TorS-like"/>
    <property type="match status" value="1"/>
</dbReference>
<organism evidence="18 19">
    <name type="scientific">Cyclonatronum proteinivorum</name>
    <dbReference type="NCBI Taxonomy" id="1457365"/>
    <lineage>
        <taxon>Bacteria</taxon>
        <taxon>Pseudomonadati</taxon>
        <taxon>Balneolota</taxon>
        <taxon>Balneolia</taxon>
        <taxon>Balneolales</taxon>
        <taxon>Cyclonatronaceae</taxon>
        <taxon>Cyclonatronum</taxon>
    </lineage>
</organism>
<evidence type="ECO:0000256" key="2">
    <source>
        <dbReference type="ARBA" id="ARBA00004370"/>
    </source>
</evidence>
<dbReference type="CDD" id="cd17546">
    <property type="entry name" value="REC_hyHK_CKI1_RcsC-like"/>
    <property type="match status" value="1"/>
</dbReference>
<evidence type="ECO:0000256" key="10">
    <source>
        <dbReference type="ARBA" id="ARBA00064003"/>
    </source>
</evidence>
<feature type="transmembrane region" description="Helical" evidence="14">
    <location>
        <begin position="299"/>
        <end position="322"/>
    </location>
</feature>
<dbReference type="PROSITE" id="PS50110">
    <property type="entry name" value="RESPONSE_REGULATORY"/>
    <property type="match status" value="2"/>
</dbReference>
<keyword evidence="14" id="KW-0812">Transmembrane</keyword>
<dbReference type="PROSITE" id="PS50885">
    <property type="entry name" value="HAMP"/>
    <property type="match status" value="1"/>
</dbReference>
<dbReference type="FunFam" id="1.10.287.130:FF:000002">
    <property type="entry name" value="Two-component osmosensing histidine kinase"/>
    <property type="match status" value="1"/>
</dbReference>
<keyword evidence="7 18" id="KW-0418">Kinase</keyword>
<keyword evidence="9" id="KW-0902">Two-component regulatory system</keyword>
<keyword evidence="4 12" id="KW-0597">Phosphoprotein</keyword>
<dbReference type="InterPro" id="IPR003660">
    <property type="entry name" value="HAMP_dom"/>
</dbReference>
<dbReference type="InterPro" id="IPR036890">
    <property type="entry name" value="HATPase_C_sf"/>
</dbReference>
<dbReference type="Pfam" id="PF00072">
    <property type="entry name" value="Response_reg"/>
    <property type="match status" value="2"/>
</dbReference>
<dbReference type="Gene3D" id="3.40.50.2300">
    <property type="match status" value="2"/>
</dbReference>
<dbReference type="GO" id="GO:0000155">
    <property type="term" value="F:phosphorelay sensor kinase activity"/>
    <property type="evidence" value="ECO:0007669"/>
    <property type="project" value="InterPro"/>
</dbReference>
<feature type="compositionally biased region" description="Polar residues" evidence="13">
    <location>
        <begin position="778"/>
        <end position="788"/>
    </location>
</feature>
<dbReference type="GO" id="GO:0005524">
    <property type="term" value="F:ATP binding"/>
    <property type="evidence" value="ECO:0007669"/>
    <property type="project" value="UniProtKB-KW"/>
</dbReference>
<evidence type="ECO:0000256" key="4">
    <source>
        <dbReference type="ARBA" id="ARBA00022553"/>
    </source>
</evidence>
<comment type="subcellular location">
    <subcellularLocation>
        <location evidence="2">Membrane</location>
    </subcellularLocation>
</comment>
<dbReference type="SMART" id="SM00448">
    <property type="entry name" value="REC"/>
    <property type="match status" value="2"/>
</dbReference>
<dbReference type="InterPro" id="IPR011006">
    <property type="entry name" value="CheY-like_superfamily"/>
</dbReference>
<comment type="catalytic activity">
    <reaction evidence="1">
        <text>ATP + protein L-histidine = ADP + protein N-phospho-L-histidine.</text>
        <dbReference type="EC" id="2.7.13.3"/>
    </reaction>
</comment>
<evidence type="ECO:0000256" key="7">
    <source>
        <dbReference type="ARBA" id="ARBA00022777"/>
    </source>
</evidence>
<feature type="domain" description="Response regulatory" evidence="16">
    <location>
        <begin position="813"/>
        <end position="937"/>
    </location>
</feature>
<dbReference type="Pfam" id="PF00512">
    <property type="entry name" value="HisKA"/>
    <property type="match status" value="1"/>
</dbReference>
<feature type="modified residue" description="4-aspartylphosphate" evidence="12">
    <location>
        <position position="864"/>
    </location>
</feature>
<dbReference type="PANTHER" id="PTHR45339">
    <property type="entry name" value="HYBRID SIGNAL TRANSDUCTION HISTIDINE KINASE J"/>
    <property type="match status" value="1"/>
</dbReference>
<dbReference type="EMBL" id="CP027806">
    <property type="protein sequence ID" value="AXI99373.1"/>
    <property type="molecule type" value="Genomic_DNA"/>
</dbReference>
<keyword evidence="14" id="KW-0472">Membrane</keyword>
<dbReference type="CDD" id="cd00082">
    <property type="entry name" value="HisKA"/>
    <property type="match status" value="1"/>
</dbReference>
<evidence type="ECO:0000259" key="17">
    <source>
        <dbReference type="PROSITE" id="PS50885"/>
    </source>
</evidence>
<protein>
    <recommendedName>
        <fullName evidence="11">Sensory/regulatory protein RpfC</fullName>
        <ecNumber evidence="3">2.7.13.3</ecNumber>
    </recommendedName>
</protein>
<evidence type="ECO:0000256" key="11">
    <source>
        <dbReference type="ARBA" id="ARBA00068150"/>
    </source>
</evidence>
<feature type="transmembrane region" description="Helical" evidence="14">
    <location>
        <begin position="12"/>
        <end position="34"/>
    </location>
</feature>
<dbReference type="FunFam" id="3.30.565.10:FF:000010">
    <property type="entry name" value="Sensor histidine kinase RcsC"/>
    <property type="match status" value="1"/>
</dbReference>
<keyword evidence="19" id="KW-1185">Reference proteome</keyword>
<feature type="modified residue" description="4-aspartylphosphate" evidence="12">
    <location>
        <position position="695"/>
    </location>
</feature>
<feature type="domain" description="Histidine kinase" evidence="15">
    <location>
        <begin position="409"/>
        <end position="630"/>
    </location>
</feature>
<dbReference type="EC" id="2.7.13.3" evidence="3"/>
<dbReference type="CDD" id="cd00156">
    <property type="entry name" value="REC"/>
    <property type="match status" value="1"/>
</dbReference>
<dbReference type="GO" id="GO:0016020">
    <property type="term" value="C:membrane"/>
    <property type="evidence" value="ECO:0007669"/>
    <property type="project" value="UniProtKB-SubCell"/>
</dbReference>
<evidence type="ECO:0000256" key="14">
    <source>
        <dbReference type="SAM" id="Phobius"/>
    </source>
</evidence>
<gene>
    <name evidence="18" type="ORF">CYPRO_0085</name>
</gene>
<dbReference type="SMART" id="SM00387">
    <property type="entry name" value="HATPase_c"/>
    <property type="match status" value="1"/>
</dbReference>
<keyword evidence="14" id="KW-1133">Transmembrane helix</keyword>
<evidence type="ECO:0000256" key="3">
    <source>
        <dbReference type="ARBA" id="ARBA00012438"/>
    </source>
</evidence>
<evidence type="ECO:0000256" key="8">
    <source>
        <dbReference type="ARBA" id="ARBA00022840"/>
    </source>
</evidence>
<keyword evidence="5" id="KW-0808">Transferase</keyword>
<accession>A0A345UFX2</accession>
<evidence type="ECO:0000256" key="6">
    <source>
        <dbReference type="ARBA" id="ARBA00022741"/>
    </source>
</evidence>
<dbReference type="AlphaFoldDB" id="A0A345UFX2"/>
<dbReference type="SMART" id="SM00388">
    <property type="entry name" value="HisKA"/>
    <property type="match status" value="1"/>
</dbReference>
<dbReference type="Proteomes" id="UP000254808">
    <property type="component" value="Chromosome"/>
</dbReference>
<dbReference type="InterPro" id="IPR005467">
    <property type="entry name" value="His_kinase_dom"/>
</dbReference>
<dbReference type="SUPFAM" id="SSF47384">
    <property type="entry name" value="Homodimeric domain of signal transducing histidine kinase"/>
    <property type="match status" value="1"/>
</dbReference>
<evidence type="ECO:0000259" key="15">
    <source>
        <dbReference type="PROSITE" id="PS50109"/>
    </source>
</evidence>
<evidence type="ECO:0000256" key="1">
    <source>
        <dbReference type="ARBA" id="ARBA00000085"/>
    </source>
</evidence>
<dbReference type="PANTHER" id="PTHR45339:SF1">
    <property type="entry name" value="HYBRID SIGNAL TRANSDUCTION HISTIDINE KINASE J"/>
    <property type="match status" value="1"/>
</dbReference>
<dbReference type="SUPFAM" id="SSF55874">
    <property type="entry name" value="ATPase domain of HSP90 chaperone/DNA topoisomerase II/histidine kinase"/>
    <property type="match status" value="1"/>
</dbReference>
<keyword evidence="8" id="KW-0067">ATP-binding</keyword>
<dbReference type="KEGG" id="cprv:CYPRO_0085"/>
<feature type="domain" description="Response regulatory" evidence="16">
    <location>
        <begin position="646"/>
        <end position="765"/>
    </location>
</feature>
<evidence type="ECO:0000256" key="13">
    <source>
        <dbReference type="SAM" id="MobiDB-lite"/>
    </source>
</evidence>
<proteinExistence type="predicted"/>
<dbReference type="InterPro" id="IPR004358">
    <property type="entry name" value="Sig_transdc_His_kin-like_C"/>
</dbReference>